<dbReference type="InterPro" id="IPR003673">
    <property type="entry name" value="CoA-Trfase_fam_III"/>
</dbReference>
<keyword evidence="4" id="KW-1185">Reference proteome</keyword>
<sequence length="395" mass="43061">MTRVLAGPYCTQILGDLGADVIKIEHPTRGDDTRAWGPPYAKYTQEGHDGPGESAYYLGVNRNKRSIGLSFAHPAGVDILHRLAKECDVLVENYLPGSLAKYRMDYATLSKINPGLIYASITGYGQTGPYSNRAGYDVMVEAEFGLMHITGARDGPPVKVGVAVTDLTTGLYTSNSIMAALLRRIKSGRGQHIDVALSDCQTATLANIASSALISGQKDSGRWGTSHPSIVPYKAFKTSDGDILLGGGNDRLYGVLCARIGKPEWVTDERFKTNALRVQHRDTLEELIETETRKKTTKEWLEILEGCGMPYAAINDVQATLNHEHTHARGMVQEIEHPACGPMKLVNTPVKYSESKPSIRMPPPTLGQHTNDILRDTLGMSDKDIEQLRGDGVVA</sequence>
<evidence type="ECO:0000256" key="1">
    <source>
        <dbReference type="ARBA" id="ARBA00008383"/>
    </source>
</evidence>
<dbReference type="OrthoDB" id="5863171at2759"/>
<dbReference type="EMBL" id="ML976984">
    <property type="protein sequence ID" value="KAF1959580.1"/>
    <property type="molecule type" value="Genomic_DNA"/>
</dbReference>
<dbReference type="PANTHER" id="PTHR48207">
    <property type="entry name" value="SUCCINATE--HYDROXYMETHYLGLUTARATE COA-TRANSFERASE"/>
    <property type="match status" value="1"/>
</dbReference>
<evidence type="ECO:0000256" key="2">
    <source>
        <dbReference type="ARBA" id="ARBA00022679"/>
    </source>
</evidence>
<dbReference type="Gene3D" id="3.40.50.10540">
    <property type="entry name" value="Crotonobetainyl-coa:carnitine coa-transferase, domain 1"/>
    <property type="match status" value="1"/>
</dbReference>
<name>A0A6A5U5I8_9PLEO</name>
<gene>
    <name evidence="3" type="ORF">CC80DRAFT_439433</name>
</gene>
<protein>
    <submittedName>
        <fullName evidence="3">CAIB/BAIF family protein</fullName>
    </submittedName>
</protein>
<dbReference type="InterPro" id="IPR050483">
    <property type="entry name" value="CoA-transferase_III_domain"/>
</dbReference>
<reference evidence="3" key="1">
    <citation type="journal article" date="2020" name="Stud. Mycol.">
        <title>101 Dothideomycetes genomes: a test case for predicting lifestyles and emergence of pathogens.</title>
        <authorList>
            <person name="Haridas S."/>
            <person name="Albert R."/>
            <person name="Binder M."/>
            <person name="Bloem J."/>
            <person name="Labutti K."/>
            <person name="Salamov A."/>
            <person name="Andreopoulos B."/>
            <person name="Baker S."/>
            <person name="Barry K."/>
            <person name="Bills G."/>
            <person name="Bluhm B."/>
            <person name="Cannon C."/>
            <person name="Castanera R."/>
            <person name="Culley D."/>
            <person name="Daum C."/>
            <person name="Ezra D."/>
            <person name="Gonzalez J."/>
            <person name="Henrissat B."/>
            <person name="Kuo A."/>
            <person name="Liang C."/>
            <person name="Lipzen A."/>
            <person name="Lutzoni F."/>
            <person name="Magnuson J."/>
            <person name="Mondo S."/>
            <person name="Nolan M."/>
            <person name="Ohm R."/>
            <person name="Pangilinan J."/>
            <person name="Park H.-J."/>
            <person name="Ramirez L."/>
            <person name="Alfaro M."/>
            <person name="Sun H."/>
            <person name="Tritt A."/>
            <person name="Yoshinaga Y."/>
            <person name="Zwiers L.-H."/>
            <person name="Turgeon B."/>
            <person name="Goodwin S."/>
            <person name="Spatafora J."/>
            <person name="Crous P."/>
            <person name="Grigoriev I."/>
        </authorList>
    </citation>
    <scope>NUCLEOTIDE SEQUENCE</scope>
    <source>
        <strain evidence="3">CBS 675.92</strain>
    </source>
</reference>
<dbReference type="PANTHER" id="PTHR48207:SF3">
    <property type="entry name" value="SUCCINATE--HYDROXYMETHYLGLUTARATE COA-TRANSFERASE"/>
    <property type="match status" value="1"/>
</dbReference>
<dbReference type="Gene3D" id="3.30.1540.10">
    <property type="entry name" value="formyl-coa transferase, domain 3"/>
    <property type="match status" value="1"/>
</dbReference>
<keyword evidence="2" id="KW-0808">Transferase</keyword>
<proteinExistence type="inferred from homology"/>
<dbReference type="InterPro" id="IPR044855">
    <property type="entry name" value="CoA-Trfase_III_dom3_sf"/>
</dbReference>
<dbReference type="Pfam" id="PF02515">
    <property type="entry name" value="CoA_transf_3"/>
    <property type="match status" value="1"/>
</dbReference>
<dbReference type="GO" id="GO:0005739">
    <property type="term" value="C:mitochondrion"/>
    <property type="evidence" value="ECO:0007669"/>
    <property type="project" value="TreeGrafter"/>
</dbReference>
<dbReference type="FunFam" id="3.30.1540.10:FF:000005">
    <property type="entry name" value="succinate--hydroxymethylglutarate CoA-transferase isoform X4"/>
    <property type="match status" value="1"/>
</dbReference>
<dbReference type="GO" id="GO:0047369">
    <property type="term" value="F:succinate-hydroxymethylglutarate CoA-transferase activity"/>
    <property type="evidence" value="ECO:0007669"/>
    <property type="project" value="TreeGrafter"/>
</dbReference>
<comment type="similarity">
    <text evidence="1">Belongs to the CoA-transferase III family.</text>
</comment>
<evidence type="ECO:0000313" key="4">
    <source>
        <dbReference type="Proteomes" id="UP000800035"/>
    </source>
</evidence>
<evidence type="ECO:0000313" key="3">
    <source>
        <dbReference type="EMBL" id="KAF1959580.1"/>
    </source>
</evidence>
<dbReference type="AlphaFoldDB" id="A0A6A5U5I8"/>
<dbReference type="InterPro" id="IPR023606">
    <property type="entry name" value="CoA-Trfase_III_dom_1_sf"/>
</dbReference>
<dbReference type="SUPFAM" id="SSF89796">
    <property type="entry name" value="CoA-transferase family III (CaiB/BaiF)"/>
    <property type="match status" value="1"/>
</dbReference>
<dbReference type="Proteomes" id="UP000800035">
    <property type="component" value="Unassembled WGS sequence"/>
</dbReference>
<accession>A0A6A5U5I8</accession>
<organism evidence="3 4">
    <name type="scientific">Byssothecium circinans</name>
    <dbReference type="NCBI Taxonomy" id="147558"/>
    <lineage>
        <taxon>Eukaryota</taxon>
        <taxon>Fungi</taxon>
        <taxon>Dikarya</taxon>
        <taxon>Ascomycota</taxon>
        <taxon>Pezizomycotina</taxon>
        <taxon>Dothideomycetes</taxon>
        <taxon>Pleosporomycetidae</taxon>
        <taxon>Pleosporales</taxon>
        <taxon>Massarineae</taxon>
        <taxon>Massarinaceae</taxon>
        <taxon>Byssothecium</taxon>
    </lineage>
</organism>